<dbReference type="RefSeq" id="XP_036263363.1">
    <property type="nucleotide sequence ID" value="XM_036407105.1"/>
</dbReference>
<protein>
    <submittedName>
        <fullName evidence="1">Uncharacterized protein</fullName>
    </submittedName>
</protein>
<accession>A0A0P1AUS1</accession>
<dbReference type="AlphaFoldDB" id="A0A0P1AUS1"/>
<organism evidence="1 2">
    <name type="scientific">Plasmopara halstedii</name>
    <name type="common">Downy mildew of sunflower</name>
    <dbReference type="NCBI Taxonomy" id="4781"/>
    <lineage>
        <taxon>Eukaryota</taxon>
        <taxon>Sar</taxon>
        <taxon>Stramenopiles</taxon>
        <taxon>Oomycota</taxon>
        <taxon>Peronosporomycetes</taxon>
        <taxon>Peronosporales</taxon>
        <taxon>Peronosporaceae</taxon>
        <taxon>Plasmopara</taxon>
    </lineage>
</organism>
<dbReference type="Proteomes" id="UP000054928">
    <property type="component" value="Unassembled WGS sequence"/>
</dbReference>
<dbReference type="GeneID" id="59052766"/>
<keyword evidence="2" id="KW-1185">Reference proteome</keyword>
<evidence type="ECO:0000313" key="1">
    <source>
        <dbReference type="EMBL" id="CEG46116.1"/>
    </source>
</evidence>
<proteinExistence type="predicted"/>
<evidence type="ECO:0000313" key="2">
    <source>
        <dbReference type="Proteomes" id="UP000054928"/>
    </source>
</evidence>
<dbReference type="EMBL" id="CCYD01002047">
    <property type="protein sequence ID" value="CEG46116.1"/>
    <property type="molecule type" value="Genomic_DNA"/>
</dbReference>
<sequence length="146" mass="16983">MRCRVRVYDFSAKVKESCPIHAARIISTRGYPENDVLWKRREIVLQKNYRAQCHLFVKVFNVIEPTKSVSVPQWRQSSKSFIQVLRLFRSFIHVKNRVGWPVVQAFCQLSSSTILSVILKPLKDLTPCLSVNHFCALRLLPSKAQR</sequence>
<reference evidence="2" key="1">
    <citation type="submission" date="2014-09" db="EMBL/GenBank/DDBJ databases">
        <authorList>
            <person name="Sharma Rahul"/>
            <person name="Thines Marco"/>
        </authorList>
    </citation>
    <scope>NUCLEOTIDE SEQUENCE [LARGE SCALE GENOMIC DNA]</scope>
</reference>
<name>A0A0P1AUS1_PLAHL</name>